<feature type="transmembrane region" description="Helical" evidence="7">
    <location>
        <begin position="127"/>
        <end position="150"/>
    </location>
</feature>
<reference evidence="8" key="1">
    <citation type="submission" date="2023-06" db="EMBL/GenBank/DDBJ databases">
        <title>Genome-scale phylogeny and comparative genomics of the fungal order Sordariales.</title>
        <authorList>
            <consortium name="Lawrence Berkeley National Laboratory"/>
            <person name="Hensen N."/>
            <person name="Bonometti L."/>
            <person name="Westerberg I."/>
            <person name="Brannstrom I.O."/>
            <person name="Guillou S."/>
            <person name="Cros-Aarteil S."/>
            <person name="Calhoun S."/>
            <person name="Haridas S."/>
            <person name="Kuo A."/>
            <person name="Mondo S."/>
            <person name="Pangilinan J."/>
            <person name="Riley R."/>
            <person name="Labutti K."/>
            <person name="Andreopoulos B."/>
            <person name="Lipzen A."/>
            <person name="Chen C."/>
            <person name="Yanf M."/>
            <person name="Daum C."/>
            <person name="Ng V."/>
            <person name="Clum A."/>
            <person name="Steindorff A."/>
            <person name="Ohm R."/>
            <person name="Martin F."/>
            <person name="Silar P."/>
            <person name="Natvig D."/>
            <person name="Lalanne C."/>
            <person name="Gautier V."/>
            <person name="Ament-Velasquez S.L."/>
            <person name="Kruys A."/>
            <person name="Hutchinson M.I."/>
            <person name="Powell A.J."/>
            <person name="Barry K."/>
            <person name="Miller A.N."/>
            <person name="Grigoriev I.V."/>
            <person name="Debuchy R."/>
            <person name="Gladieux P."/>
            <person name="Thoren M.H."/>
            <person name="Johannesson H."/>
        </authorList>
    </citation>
    <scope>NUCLEOTIDE SEQUENCE</scope>
    <source>
        <strain evidence="8">CBS 606.72</strain>
    </source>
</reference>
<evidence type="ECO:0000313" key="8">
    <source>
        <dbReference type="EMBL" id="KAK0620195.1"/>
    </source>
</evidence>
<evidence type="ECO:0000313" key="9">
    <source>
        <dbReference type="Proteomes" id="UP001175000"/>
    </source>
</evidence>
<accession>A0AA40C0C5</accession>
<evidence type="ECO:0000256" key="1">
    <source>
        <dbReference type="ARBA" id="ARBA00004370"/>
    </source>
</evidence>
<dbReference type="AlphaFoldDB" id="A0AA40C0C5"/>
<feature type="transmembrane region" description="Helical" evidence="7">
    <location>
        <begin position="103"/>
        <end position="121"/>
    </location>
</feature>
<evidence type="ECO:0000256" key="6">
    <source>
        <dbReference type="SAM" id="MobiDB-lite"/>
    </source>
</evidence>
<keyword evidence="9" id="KW-1185">Reference proteome</keyword>
<dbReference type="Proteomes" id="UP001175000">
    <property type="component" value="Unassembled WGS sequence"/>
</dbReference>
<feature type="region of interest" description="Disordered" evidence="6">
    <location>
        <begin position="1"/>
        <end position="35"/>
    </location>
</feature>
<feature type="region of interest" description="Disordered" evidence="6">
    <location>
        <begin position="179"/>
        <end position="226"/>
    </location>
</feature>
<name>A0AA40C0C5_9PEZI</name>
<evidence type="ECO:0000256" key="4">
    <source>
        <dbReference type="ARBA" id="ARBA00022989"/>
    </source>
</evidence>
<gene>
    <name evidence="8" type="ORF">B0T14DRAFT_520785</name>
</gene>
<dbReference type="Pfam" id="PF01679">
    <property type="entry name" value="Pmp3"/>
    <property type="match status" value="1"/>
</dbReference>
<sequence>MQLQLPFPRHTIPCPLPQPDAHTQHTPSQPLDHGHLQLSSTSASQIIALNHQFCQVATAMDDDHRAGGTSTNVHMGYSFQPSHFLRPSTTTSAPIDFTDPCELFLLALALFIPPLAVGLAFPIGIPFFITLGLCCFGWFLAVPYAIWAICDKHKRKKSRGYTNTVYDSLRLPAAPACIEQTAPPKPETGPQQTGDNACVPDEPSKVRGSARLQPVGVGGDTHSTNE</sequence>
<proteinExistence type="inferred from homology"/>
<organism evidence="8 9">
    <name type="scientific">Immersiella caudata</name>
    <dbReference type="NCBI Taxonomy" id="314043"/>
    <lineage>
        <taxon>Eukaryota</taxon>
        <taxon>Fungi</taxon>
        <taxon>Dikarya</taxon>
        <taxon>Ascomycota</taxon>
        <taxon>Pezizomycotina</taxon>
        <taxon>Sordariomycetes</taxon>
        <taxon>Sordariomycetidae</taxon>
        <taxon>Sordariales</taxon>
        <taxon>Lasiosphaeriaceae</taxon>
        <taxon>Immersiella</taxon>
    </lineage>
</organism>
<evidence type="ECO:0000256" key="3">
    <source>
        <dbReference type="ARBA" id="ARBA00022692"/>
    </source>
</evidence>
<comment type="caution">
    <text evidence="8">The sequence shown here is derived from an EMBL/GenBank/DDBJ whole genome shotgun (WGS) entry which is preliminary data.</text>
</comment>
<evidence type="ECO:0000256" key="5">
    <source>
        <dbReference type="ARBA" id="ARBA00023136"/>
    </source>
</evidence>
<keyword evidence="4 7" id="KW-1133">Transmembrane helix</keyword>
<dbReference type="InterPro" id="IPR000612">
    <property type="entry name" value="PMP3"/>
</dbReference>
<comment type="similarity">
    <text evidence="2">Belongs to the UPF0057 (PMP3) family.</text>
</comment>
<dbReference type="EMBL" id="JAULSU010000004">
    <property type="protein sequence ID" value="KAK0620195.1"/>
    <property type="molecule type" value="Genomic_DNA"/>
</dbReference>
<protein>
    <submittedName>
        <fullName evidence="8">Uncharacterized protein</fullName>
    </submittedName>
</protein>
<evidence type="ECO:0000256" key="2">
    <source>
        <dbReference type="ARBA" id="ARBA00009530"/>
    </source>
</evidence>
<dbReference type="GO" id="GO:0016020">
    <property type="term" value="C:membrane"/>
    <property type="evidence" value="ECO:0007669"/>
    <property type="project" value="UniProtKB-SubCell"/>
</dbReference>
<keyword evidence="5 7" id="KW-0472">Membrane</keyword>
<comment type="subcellular location">
    <subcellularLocation>
        <location evidence="1">Membrane</location>
    </subcellularLocation>
</comment>
<evidence type="ECO:0000256" key="7">
    <source>
        <dbReference type="SAM" id="Phobius"/>
    </source>
</evidence>
<keyword evidence="3 7" id="KW-0812">Transmembrane</keyword>